<dbReference type="OrthoDB" id="6077919at2759"/>
<sequence>MHSEPEFEFPNGPSTEPTSVEYDPASLMALHSGPDARTLPHHSPRHASFPNQWLPDQSTSPGPQSLDYSNYFNARYLREQDPWSMLRASGTPVNVTFSTRAGPVQRMGGFPTKSSTGHYSAPSESESHGVHSSDSGYSTQRSITASYTVDATCSPHLETQKYQQDENMVPLDVGSTGHGEAMDLTERPETPSILCHETIKCDYPGCPWTGKCPSDKRKHEARHKKLFKCDEPKCTRKEGFGTINDLARHKKCVHKKDPERGPKVLYMCFGQNCPRSNKKWPRLDNFRQHLARMHNNEDINELLRRSHEWYENCVKPQDMVSVFADNLSEDATPTHSQQTNEPEIITQDADLEFQNPIAPAQTAFQPSNMLTLDSIKRFDEEMRDVQGEGDPSQTIKQRHDKMDDMISEAAVSVINAMTKMINNHQRRRGHVGEEDIGEQEDELSDRNREILQKILVTASVLLSEDSGGSGPDSSALQKSTSTASNKEGWIQCECFPQETRLRCEMKKHLERHERPYGCTFLKCDKSFSSKEDANAKYLSQQHQADSEEVQTLVCKNRLGGSASILARFPLKGHLFSKVAPCSVGKRVDDWSLPPAHRAKVLVDDDAHVTKGRFGGDDESVGSGHCDADSACSGYSEHGNPHGGANSVDQELPLLTAAIREMAYRVYAFPVLFGESSKAETHNAVLALSLPPYIGREANTVSDFRIPFTASLENIQGG</sequence>
<dbReference type="AlphaFoldDB" id="A0A1L9P892"/>
<dbReference type="InterPro" id="IPR013087">
    <property type="entry name" value="Znf_C2H2_type"/>
</dbReference>
<evidence type="ECO:0000313" key="3">
    <source>
        <dbReference type="EMBL" id="OJI97760.1"/>
    </source>
</evidence>
<dbReference type="EMBL" id="KV878126">
    <property type="protein sequence ID" value="OJI97760.1"/>
    <property type="molecule type" value="Genomic_DNA"/>
</dbReference>
<dbReference type="STRING" id="1036611.A0A1L9P892"/>
<organism evidence="3 4">
    <name type="scientific">Aspergillus versicolor CBS 583.65</name>
    <dbReference type="NCBI Taxonomy" id="1036611"/>
    <lineage>
        <taxon>Eukaryota</taxon>
        <taxon>Fungi</taxon>
        <taxon>Dikarya</taxon>
        <taxon>Ascomycota</taxon>
        <taxon>Pezizomycotina</taxon>
        <taxon>Eurotiomycetes</taxon>
        <taxon>Eurotiomycetidae</taxon>
        <taxon>Eurotiales</taxon>
        <taxon>Aspergillaceae</taxon>
        <taxon>Aspergillus</taxon>
        <taxon>Aspergillus subgen. Nidulantes</taxon>
    </lineage>
</organism>
<accession>A0A1L9P892</accession>
<dbReference type="VEuPathDB" id="FungiDB:ASPVEDRAFT_79451"/>
<evidence type="ECO:0000259" key="2">
    <source>
        <dbReference type="SMART" id="SM00355"/>
    </source>
</evidence>
<gene>
    <name evidence="3" type="ORF">ASPVEDRAFT_79451</name>
</gene>
<dbReference type="SMART" id="SM00355">
    <property type="entry name" value="ZnF_C2H2"/>
    <property type="match status" value="3"/>
</dbReference>
<feature type="domain" description="C2H2-type" evidence="2">
    <location>
        <begin position="266"/>
        <end position="294"/>
    </location>
</feature>
<feature type="domain" description="C2H2-type" evidence="2">
    <location>
        <begin position="227"/>
        <end position="254"/>
    </location>
</feature>
<protein>
    <recommendedName>
        <fullName evidence="2">C2H2-type domain-containing protein</fullName>
    </recommendedName>
</protein>
<dbReference type="Proteomes" id="UP000184073">
    <property type="component" value="Unassembled WGS sequence"/>
</dbReference>
<keyword evidence="4" id="KW-1185">Reference proteome</keyword>
<feature type="region of interest" description="Disordered" evidence="1">
    <location>
        <begin position="104"/>
        <end position="138"/>
    </location>
</feature>
<feature type="region of interest" description="Disordered" evidence="1">
    <location>
        <begin position="1"/>
        <end position="66"/>
    </location>
</feature>
<evidence type="ECO:0000313" key="4">
    <source>
        <dbReference type="Proteomes" id="UP000184073"/>
    </source>
</evidence>
<dbReference type="RefSeq" id="XP_040663523.1">
    <property type="nucleotide sequence ID" value="XM_040816692.1"/>
</dbReference>
<reference evidence="4" key="1">
    <citation type="journal article" date="2017" name="Genome Biol.">
        <title>Comparative genomics reveals high biological diversity and specific adaptations in the industrially and medically important fungal genus Aspergillus.</title>
        <authorList>
            <person name="de Vries R.P."/>
            <person name="Riley R."/>
            <person name="Wiebenga A."/>
            <person name="Aguilar-Osorio G."/>
            <person name="Amillis S."/>
            <person name="Uchima C.A."/>
            <person name="Anderluh G."/>
            <person name="Asadollahi M."/>
            <person name="Askin M."/>
            <person name="Barry K."/>
            <person name="Battaglia E."/>
            <person name="Bayram O."/>
            <person name="Benocci T."/>
            <person name="Braus-Stromeyer S.A."/>
            <person name="Caldana C."/>
            <person name="Canovas D."/>
            <person name="Cerqueira G.C."/>
            <person name="Chen F."/>
            <person name="Chen W."/>
            <person name="Choi C."/>
            <person name="Clum A."/>
            <person name="Dos Santos R.A."/>
            <person name="Damasio A.R."/>
            <person name="Diallinas G."/>
            <person name="Emri T."/>
            <person name="Fekete E."/>
            <person name="Flipphi M."/>
            <person name="Freyberg S."/>
            <person name="Gallo A."/>
            <person name="Gournas C."/>
            <person name="Habgood R."/>
            <person name="Hainaut M."/>
            <person name="Harispe M.L."/>
            <person name="Henrissat B."/>
            <person name="Hilden K.S."/>
            <person name="Hope R."/>
            <person name="Hossain A."/>
            <person name="Karabika E."/>
            <person name="Karaffa L."/>
            <person name="Karanyi Z."/>
            <person name="Krasevec N."/>
            <person name="Kuo A."/>
            <person name="Kusch H."/>
            <person name="LaButti K."/>
            <person name="Lagendijk E.L."/>
            <person name="Lapidus A."/>
            <person name="Levasseur A."/>
            <person name="Lindquist E."/>
            <person name="Lipzen A."/>
            <person name="Logrieco A.F."/>
            <person name="MacCabe A."/>
            <person name="Maekelae M.R."/>
            <person name="Malavazi I."/>
            <person name="Melin P."/>
            <person name="Meyer V."/>
            <person name="Mielnichuk N."/>
            <person name="Miskei M."/>
            <person name="Molnar A.P."/>
            <person name="Mule G."/>
            <person name="Ngan C.Y."/>
            <person name="Orejas M."/>
            <person name="Orosz E."/>
            <person name="Ouedraogo J.P."/>
            <person name="Overkamp K.M."/>
            <person name="Park H.-S."/>
            <person name="Perrone G."/>
            <person name="Piumi F."/>
            <person name="Punt P.J."/>
            <person name="Ram A.F."/>
            <person name="Ramon A."/>
            <person name="Rauscher S."/>
            <person name="Record E."/>
            <person name="Riano-Pachon D.M."/>
            <person name="Robert V."/>
            <person name="Roehrig J."/>
            <person name="Ruller R."/>
            <person name="Salamov A."/>
            <person name="Salih N.S."/>
            <person name="Samson R.A."/>
            <person name="Sandor E."/>
            <person name="Sanguinetti M."/>
            <person name="Schuetze T."/>
            <person name="Sepcic K."/>
            <person name="Shelest E."/>
            <person name="Sherlock G."/>
            <person name="Sophianopoulou V."/>
            <person name="Squina F.M."/>
            <person name="Sun H."/>
            <person name="Susca A."/>
            <person name="Todd R.B."/>
            <person name="Tsang A."/>
            <person name="Unkles S.E."/>
            <person name="van de Wiele N."/>
            <person name="van Rossen-Uffink D."/>
            <person name="Oliveira J.V."/>
            <person name="Vesth T.C."/>
            <person name="Visser J."/>
            <person name="Yu J.-H."/>
            <person name="Zhou M."/>
            <person name="Andersen M.R."/>
            <person name="Archer D.B."/>
            <person name="Baker S.E."/>
            <person name="Benoit I."/>
            <person name="Brakhage A.A."/>
            <person name="Braus G.H."/>
            <person name="Fischer R."/>
            <person name="Frisvad J.C."/>
            <person name="Goldman G.H."/>
            <person name="Houbraken J."/>
            <person name="Oakley B."/>
            <person name="Pocsi I."/>
            <person name="Scazzocchio C."/>
            <person name="Seiboth B."/>
            <person name="vanKuyk P.A."/>
            <person name="Wortman J."/>
            <person name="Dyer P.S."/>
            <person name="Grigoriev I.V."/>
        </authorList>
    </citation>
    <scope>NUCLEOTIDE SEQUENCE [LARGE SCALE GENOMIC DNA]</scope>
    <source>
        <strain evidence="4">CBS 583.65</strain>
    </source>
</reference>
<feature type="compositionally biased region" description="Polar residues" evidence="1">
    <location>
        <begin position="112"/>
        <end position="124"/>
    </location>
</feature>
<dbReference type="GeneID" id="63732203"/>
<evidence type="ECO:0000256" key="1">
    <source>
        <dbReference type="SAM" id="MobiDB-lite"/>
    </source>
</evidence>
<feature type="compositionally biased region" description="Polar residues" evidence="1">
    <location>
        <begin position="49"/>
        <end position="66"/>
    </location>
</feature>
<proteinExistence type="predicted"/>
<name>A0A1L9P892_ASPVE</name>
<feature type="domain" description="C2H2-type" evidence="2">
    <location>
        <begin position="199"/>
        <end position="223"/>
    </location>
</feature>